<proteinExistence type="predicted"/>
<dbReference type="AlphaFoldDB" id="A0A915MJF2"/>
<sequence length="165" mass="19269">MVLVIEECSKLLKCRAKALRDELRHPTNHKKIFNLLRGRKVRTIYKDRNGFTKTFFIDGITKQGANQLPAFGKFRRPYNISVTAYYYCRHGIRGSGKDRFYPLELLEFVDEEVDNLNNKFAHLFSGLNENESFKSNIKFEIGDDFTYENNGRHECSQADEACLGW</sequence>
<keyword evidence="1" id="KW-1185">Reference proteome</keyword>
<name>A0A915MJF2_MELJA</name>
<dbReference type="InterPro" id="IPR036085">
    <property type="entry name" value="PAZ_dom_sf"/>
</dbReference>
<protein>
    <submittedName>
        <fullName evidence="2">Uncharacterized protein</fullName>
    </submittedName>
</protein>
<dbReference type="Proteomes" id="UP000887561">
    <property type="component" value="Unplaced"/>
</dbReference>
<accession>A0A915MJF2</accession>
<dbReference type="WBParaSite" id="scaffold4171_cov156.g7737">
    <property type="protein sequence ID" value="scaffold4171_cov156.g7737"/>
    <property type="gene ID" value="scaffold4171_cov156.g7737"/>
</dbReference>
<reference evidence="2" key="1">
    <citation type="submission" date="2022-11" db="UniProtKB">
        <authorList>
            <consortium name="WormBaseParasite"/>
        </authorList>
    </citation>
    <scope>IDENTIFICATION</scope>
</reference>
<dbReference type="SUPFAM" id="SSF101690">
    <property type="entry name" value="PAZ domain"/>
    <property type="match status" value="1"/>
</dbReference>
<organism evidence="1 2">
    <name type="scientific">Meloidogyne javanica</name>
    <name type="common">Root-knot nematode worm</name>
    <dbReference type="NCBI Taxonomy" id="6303"/>
    <lineage>
        <taxon>Eukaryota</taxon>
        <taxon>Metazoa</taxon>
        <taxon>Ecdysozoa</taxon>
        <taxon>Nematoda</taxon>
        <taxon>Chromadorea</taxon>
        <taxon>Rhabditida</taxon>
        <taxon>Tylenchina</taxon>
        <taxon>Tylenchomorpha</taxon>
        <taxon>Tylenchoidea</taxon>
        <taxon>Meloidogynidae</taxon>
        <taxon>Meloidogyninae</taxon>
        <taxon>Meloidogyne</taxon>
        <taxon>Meloidogyne incognita group</taxon>
    </lineage>
</organism>
<evidence type="ECO:0000313" key="1">
    <source>
        <dbReference type="Proteomes" id="UP000887561"/>
    </source>
</evidence>
<evidence type="ECO:0000313" key="2">
    <source>
        <dbReference type="WBParaSite" id="scaffold4171_cov156.g7737"/>
    </source>
</evidence>